<feature type="region of interest" description="Disordered" evidence="1">
    <location>
        <begin position="138"/>
        <end position="159"/>
    </location>
</feature>
<feature type="domain" description="DUF6546" evidence="3">
    <location>
        <begin position="252"/>
        <end position="456"/>
    </location>
</feature>
<keyword evidence="5" id="KW-1185">Reference proteome</keyword>
<dbReference type="InterPro" id="IPR046676">
    <property type="entry name" value="DUF6546"/>
</dbReference>
<protein>
    <recommendedName>
        <fullName evidence="3">DUF6546 domain-containing protein</fullName>
    </recommendedName>
</protein>
<gene>
    <name evidence="4" type="ORF">K469DRAFT_686971</name>
</gene>
<sequence>MAACKTSWVSLASEIRLMILEALMQDGCCVARYASVCGEWQAVIEQKNFSRLKLTPSRLAGFGDMVYRQKELVNARTERRMHGMKATPTSSEEPFRAFFLILSTWVPSGSLVLDISVYSPSDSKHHFKYLHFGPDAVSESDNKQETANAHDPRHGWVNGKQVSLPSGKSINRLFEDIEIALDFWQGLPEITAVTGLLLRRQTHRRWEPRTLKELFKLLPRLQEIYYEPWREWSRLDQRWTDESSQWLIESLIPNQLTRMVLFEDFNYDYVTMFQGVYELLDAEPVRTADFAVTRALAEASLDLEHLSASFIVDARYFFQARQPTWVWNELVSLVLTSRLLCPDESHAEINDILQATAVAAMKTPRLNAMELWNGGKGLACVFRYQASESYRPARITWRGNWNLRLEPHVIRFWEAVAFKRARCEFQVVRELLDTDVVIKSHSDAIHSLKLLHQVVHPVSLWQIQKETGY</sequence>
<name>A0A6A6E447_9PEZI</name>
<reference evidence="4" key="1">
    <citation type="journal article" date="2020" name="Stud. Mycol.">
        <title>101 Dothideomycetes genomes: a test case for predicting lifestyles and emergence of pathogens.</title>
        <authorList>
            <person name="Haridas S."/>
            <person name="Albert R."/>
            <person name="Binder M."/>
            <person name="Bloem J."/>
            <person name="Labutti K."/>
            <person name="Salamov A."/>
            <person name="Andreopoulos B."/>
            <person name="Baker S."/>
            <person name="Barry K."/>
            <person name="Bills G."/>
            <person name="Bluhm B."/>
            <person name="Cannon C."/>
            <person name="Castanera R."/>
            <person name="Culley D."/>
            <person name="Daum C."/>
            <person name="Ezra D."/>
            <person name="Gonzalez J."/>
            <person name="Henrissat B."/>
            <person name="Kuo A."/>
            <person name="Liang C."/>
            <person name="Lipzen A."/>
            <person name="Lutzoni F."/>
            <person name="Magnuson J."/>
            <person name="Mondo S."/>
            <person name="Nolan M."/>
            <person name="Ohm R."/>
            <person name="Pangilinan J."/>
            <person name="Park H.-J."/>
            <person name="Ramirez L."/>
            <person name="Alfaro M."/>
            <person name="Sun H."/>
            <person name="Tritt A."/>
            <person name="Yoshinaga Y."/>
            <person name="Zwiers L.-H."/>
            <person name="Turgeon B."/>
            <person name="Goodwin S."/>
            <person name="Spatafora J."/>
            <person name="Crous P."/>
            <person name="Grigoriev I."/>
        </authorList>
    </citation>
    <scope>NUCLEOTIDE SEQUENCE</scope>
    <source>
        <strain evidence="4">CBS 207.26</strain>
    </source>
</reference>
<dbReference type="AlphaFoldDB" id="A0A6A6E447"/>
<dbReference type="Pfam" id="PF20183">
    <property type="entry name" value="DUF6546"/>
    <property type="match status" value="1"/>
</dbReference>
<evidence type="ECO:0000256" key="1">
    <source>
        <dbReference type="SAM" id="MobiDB-lite"/>
    </source>
</evidence>
<organism evidence="4 5">
    <name type="scientific">Zopfia rhizophila CBS 207.26</name>
    <dbReference type="NCBI Taxonomy" id="1314779"/>
    <lineage>
        <taxon>Eukaryota</taxon>
        <taxon>Fungi</taxon>
        <taxon>Dikarya</taxon>
        <taxon>Ascomycota</taxon>
        <taxon>Pezizomycotina</taxon>
        <taxon>Dothideomycetes</taxon>
        <taxon>Dothideomycetes incertae sedis</taxon>
        <taxon>Zopfiaceae</taxon>
        <taxon>Zopfia</taxon>
    </lineage>
</organism>
<accession>A0A6A6E447</accession>
<dbReference type="EMBL" id="ML994629">
    <property type="protein sequence ID" value="KAF2186584.1"/>
    <property type="molecule type" value="Genomic_DNA"/>
</dbReference>
<feature type="chain" id="PRO_5025582378" description="DUF6546 domain-containing protein" evidence="2">
    <location>
        <begin position="25"/>
        <end position="469"/>
    </location>
</feature>
<evidence type="ECO:0000313" key="5">
    <source>
        <dbReference type="Proteomes" id="UP000800200"/>
    </source>
</evidence>
<dbReference type="OrthoDB" id="4802432at2759"/>
<keyword evidence="2" id="KW-0732">Signal</keyword>
<dbReference type="Proteomes" id="UP000800200">
    <property type="component" value="Unassembled WGS sequence"/>
</dbReference>
<feature type="signal peptide" evidence="2">
    <location>
        <begin position="1"/>
        <end position="24"/>
    </location>
</feature>
<evidence type="ECO:0000259" key="3">
    <source>
        <dbReference type="Pfam" id="PF20183"/>
    </source>
</evidence>
<proteinExistence type="predicted"/>
<evidence type="ECO:0000256" key="2">
    <source>
        <dbReference type="SAM" id="SignalP"/>
    </source>
</evidence>
<feature type="compositionally biased region" description="Basic and acidic residues" evidence="1">
    <location>
        <begin position="140"/>
        <end position="154"/>
    </location>
</feature>
<evidence type="ECO:0000313" key="4">
    <source>
        <dbReference type="EMBL" id="KAF2186584.1"/>
    </source>
</evidence>